<organism evidence="2 3">
    <name type="scientific">Chitinophaga flava</name>
    <dbReference type="NCBI Taxonomy" id="2259036"/>
    <lineage>
        <taxon>Bacteria</taxon>
        <taxon>Pseudomonadati</taxon>
        <taxon>Bacteroidota</taxon>
        <taxon>Chitinophagia</taxon>
        <taxon>Chitinophagales</taxon>
        <taxon>Chitinophagaceae</taxon>
        <taxon>Chitinophaga</taxon>
    </lineage>
</organism>
<keyword evidence="1" id="KW-1133">Transmembrane helix</keyword>
<sequence length="131" mass="14971">MNWSLIFKLSFFGLAMALGTVYFIPSNVEPFCWMAIFIICAYFIAKYCTSKFFLHGFILSLFNCVWITAVHILLYKTYLSWHLQEAEMMAKMPMPDSPRLMMLMTGPFVGVVSGLVQGLFAYVAAKVVKRP</sequence>
<keyword evidence="1" id="KW-0472">Membrane</keyword>
<dbReference type="Proteomes" id="UP000253410">
    <property type="component" value="Unassembled WGS sequence"/>
</dbReference>
<evidence type="ECO:0000313" key="2">
    <source>
        <dbReference type="EMBL" id="RBL90095.1"/>
    </source>
</evidence>
<evidence type="ECO:0000313" key="3">
    <source>
        <dbReference type="Proteomes" id="UP000253410"/>
    </source>
</evidence>
<proteinExistence type="predicted"/>
<dbReference type="OrthoDB" id="797097at2"/>
<dbReference type="RefSeq" id="WP_113618847.1">
    <property type="nucleotide sequence ID" value="NZ_QFFJ01000002.1"/>
</dbReference>
<feature type="transmembrane region" description="Helical" evidence="1">
    <location>
        <begin position="53"/>
        <end position="79"/>
    </location>
</feature>
<keyword evidence="1" id="KW-0812">Transmembrane</keyword>
<feature type="transmembrane region" description="Helical" evidence="1">
    <location>
        <begin position="6"/>
        <end position="24"/>
    </location>
</feature>
<accession>A0A365XWY6</accession>
<evidence type="ECO:0000256" key="1">
    <source>
        <dbReference type="SAM" id="Phobius"/>
    </source>
</evidence>
<dbReference type="AlphaFoldDB" id="A0A365XWY6"/>
<keyword evidence="3" id="KW-1185">Reference proteome</keyword>
<protein>
    <recommendedName>
        <fullName evidence="4">DUF4199 domain-containing protein</fullName>
    </recommendedName>
</protein>
<evidence type="ECO:0008006" key="4">
    <source>
        <dbReference type="Google" id="ProtNLM"/>
    </source>
</evidence>
<gene>
    <name evidence="2" type="ORF">DF182_26875</name>
</gene>
<feature type="transmembrane region" description="Helical" evidence="1">
    <location>
        <begin position="100"/>
        <end position="125"/>
    </location>
</feature>
<dbReference type="EMBL" id="QFFJ01000002">
    <property type="protein sequence ID" value="RBL90095.1"/>
    <property type="molecule type" value="Genomic_DNA"/>
</dbReference>
<feature type="transmembrane region" description="Helical" evidence="1">
    <location>
        <begin position="31"/>
        <end position="47"/>
    </location>
</feature>
<reference evidence="2 3" key="1">
    <citation type="submission" date="2018-05" db="EMBL/GenBank/DDBJ databases">
        <title>Chitinophaga sp. K3CV102501T nov., isolated from isolated from a monsoon evergreen broad-leaved forest soil.</title>
        <authorList>
            <person name="Lv Y."/>
        </authorList>
    </citation>
    <scope>NUCLEOTIDE SEQUENCE [LARGE SCALE GENOMIC DNA]</scope>
    <source>
        <strain evidence="2 3">GDMCC 1.1325</strain>
    </source>
</reference>
<comment type="caution">
    <text evidence="2">The sequence shown here is derived from an EMBL/GenBank/DDBJ whole genome shotgun (WGS) entry which is preliminary data.</text>
</comment>
<name>A0A365XWY6_9BACT</name>